<dbReference type="Proteomes" id="UP000316747">
    <property type="component" value="Unassembled WGS sequence"/>
</dbReference>
<keyword evidence="1" id="KW-0472">Membrane</keyword>
<feature type="transmembrane region" description="Helical" evidence="1">
    <location>
        <begin position="213"/>
        <end position="233"/>
    </location>
</feature>
<accession>A0A543HGQ1</accession>
<comment type="caution">
    <text evidence="2">The sequence shown here is derived from an EMBL/GenBank/DDBJ whole genome shotgun (WGS) entry which is preliminary data.</text>
</comment>
<evidence type="ECO:0000256" key="1">
    <source>
        <dbReference type="SAM" id="Phobius"/>
    </source>
</evidence>
<dbReference type="AlphaFoldDB" id="A0A543HGQ1"/>
<keyword evidence="1" id="KW-1133">Transmembrane helix</keyword>
<feature type="transmembrane region" description="Helical" evidence="1">
    <location>
        <begin position="45"/>
        <end position="67"/>
    </location>
</feature>
<proteinExistence type="predicted"/>
<gene>
    <name evidence="2" type="ORF">FBY41_4337</name>
</gene>
<feature type="transmembrane region" description="Helical" evidence="1">
    <location>
        <begin position="168"/>
        <end position="193"/>
    </location>
</feature>
<dbReference type="OrthoDB" id="5173840at2"/>
<evidence type="ECO:0000313" key="3">
    <source>
        <dbReference type="Proteomes" id="UP000316747"/>
    </source>
</evidence>
<reference evidence="2 3" key="1">
    <citation type="submission" date="2019-06" db="EMBL/GenBank/DDBJ databases">
        <title>Genome sequencing of plant associated microbes to promote plant fitness in Sorghum bicolor and Oryza sativa.</title>
        <authorList>
            <person name="Coleman-Derr D."/>
        </authorList>
    </citation>
    <scope>NUCLEOTIDE SEQUENCE [LARGE SCALE GENOMIC DNA]</scope>
    <source>
        <strain evidence="2 3">KV-663</strain>
    </source>
</reference>
<evidence type="ECO:0000313" key="2">
    <source>
        <dbReference type="EMBL" id="TQM57509.1"/>
    </source>
</evidence>
<name>A0A543HGQ1_9MICO</name>
<feature type="transmembrane region" description="Helical" evidence="1">
    <location>
        <begin position="131"/>
        <end position="147"/>
    </location>
</feature>
<keyword evidence="3" id="KW-1185">Reference proteome</keyword>
<keyword evidence="1" id="KW-0812">Transmembrane</keyword>
<sequence length="254" mass="28625">MDWVISLIYVALLAWGMSVGIRQIIQGRRHPEQLLNPLFSNRLALGLFTLHIVVVSLDLFVIGPWSVANKSTLWYWGGRIALVTSSLPIAAFFNRNPQSFGRLIGTWVVARNFFEYGLHIFVAAIAVRWDLYYLLLWWIVAYRYLDVGPRRALQKLYGTPELKAARPWAPILNWVVIASLYVLTYFVVAGQWLVFAKVPGDDVPTHVAATWEYVVVFTANLALALVVWTRVAAYTKTLMARADAAPAVQGVAPH</sequence>
<feature type="transmembrane region" description="Helical" evidence="1">
    <location>
        <begin position="73"/>
        <end position="93"/>
    </location>
</feature>
<feature type="transmembrane region" description="Helical" evidence="1">
    <location>
        <begin position="6"/>
        <end position="25"/>
    </location>
</feature>
<organism evidence="2 3">
    <name type="scientific">Humibacillus xanthopallidus</name>
    <dbReference type="NCBI Taxonomy" id="412689"/>
    <lineage>
        <taxon>Bacteria</taxon>
        <taxon>Bacillati</taxon>
        <taxon>Actinomycetota</taxon>
        <taxon>Actinomycetes</taxon>
        <taxon>Micrococcales</taxon>
        <taxon>Intrasporangiaceae</taxon>
        <taxon>Humibacillus</taxon>
    </lineage>
</organism>
<dbReference type="RefSeq" id="WP_141847006.1">
    <property type="nucleotide sequence ID" value="NZ_VFPM01000004.1"/>
</dbReference>
<dbReference type="EMBL" id="VFPM01000004">
    <property type="protein sequence ID" value="TQM57509.1"/>
    <property type="molecule type" value="Genomic_DNA"/>
</dbReference>
<protein>
    <submittedName>
        <fullName evidence="2">Uncharacterized protein</fullName>
    </submittedName>
</protein>